<dbReference type="PANTHER" id="PTHR32234:SF0">
    <property type="entry name" value="THIOL:DISULFIDE INTERCHANGE PROTEIN DSBD"/>
    <property type="match status" value="1"/>
</dbReference>
<gene>
    <name evidence="4" type="ORF">H8S64_03470</name>
</gene>
<dbReference type="SUPFAM" id="SSF48452">
    <property type="entry name" value="TPR-like"/>
    <property type="match status" value="1"/>
</dbReference>
<dbReference type="InterPro" id="IPR013766">
    <property type="entry name" value="Thioredoxin_domain"/>
</dbReference>
<name>A0ABR7CWV7_9BACT</name>
<dbReference type="Pfam" id="PF00085">
    <property type="entry name" value="Thioredoxin"/>
    <property type="match status" value="1"/>
</dbReference>
<dbReference type="RefSeq" id="WP_186974950.1">
    <property type="nucleotide sequence ID" value="NZ_JACOOH010000001.1"/>
</dbReference>
<keyword evidence="5" id="KW-1185">Reference proteome</keyword>
<keyword evidence="1" id="KW-0676">Redox-active center</keyword>
<protein>
    <submittedName>
        <fullName evidence="4">Thioredoxin fold domain-containing protein</fullName>
    </submittedName>
</protein>
<dbReference type="InterPro" id="IPR011990">
    <property type="entry name" value="TPR-like_helical_dom_sf"/>
</dbReference>
<evidence type="ECO:0000256" key="2">
    <source>
        <dbReference type="SAM" id="SignalP"/>
    </source>
</evidence>
<dbReference type="Gene3D" id="3.40.30.10">
    <property type="entry name" value="Glutaredoxin"/>
    <property type="match status" value="1"/>
</dbReference>
<dbReference type="InterPro" id="IPR017937">
    <property type="entry name" value="Thioredoxin_CS"/>
</dbReference>
<reference evidence="4 5" key="1">
    <citation type="submission" date="2020-08" db="EMBL/GenBank/DDBJ databases">
        <title>Genome public.</title>
        <authorList>
            <person name="Liu C."/>
            <person name="Sun Q."/>
        </authorList>
    </citation>
    <scope>NUCLEOTIDE SEQUENCE [LARGE SCALE GENOMIC DNA]</scope>
    <source>
        <strain evidence="4 5">NSJ-56</strain>
    </source>
</reference>
<evidence type="ECO:0000259" key="3">
    <source>
        <dbReference type="PROSITE" id="PS51352"/>
    </source>
</evidence>
<dbReference type="PROSITE" id="PS00194">
    <property type="entry name" value="THIOREDOXIN_1"/>
    <property type="match status" value="1"/>
</dbReference>
<comment type="caution">
    <text evidence="4">The sequence shown here is derived from an EMBL/GenBank/DDBJ whole genome shotgun (WGS) entry which is preliminary data.</text>
</comment>
<dbReference type="SUPFAM" id="SSF52833">
    <property type="entry name" value="Thioredoxin-like"/>
    <property type="match status" value="1"/>
</dbReference>
<feature type="domain" description="Thioredoxin" evidence="3">
    <location>
        <begin position="10"/>
        <end position="138"/>
    </location>
</feature>
<keyword evidence="2" id="KW-0732">Signal</keyword>
<sequence>MRKIFILMVFLIGGASGEVAAQMELFKGTFQEALEKAKKENKDLFVDFYADWCAPCKQMAAEVFTLPEVGDYFNSRFVCVQVDADAKENKEIAKKYDVTALPTLVFVRAKDEKEIRRVRGAVAPDMLIREAKIAAGEELSFEQLYEKYKKNKKDIDVQQQLLLNVPVFMMTRNGYERQKWATRVESLFPEYLKNKKLENMINETDFALLTMFHPQTDKEDPIFDFVVANYPKFVTVVGKDAVASYIIGMNNGYIIRLCRRGNLAYKERLSRVNGDLKEVYSGFSFGTLSVLDAMTLLADATYNLYRHNEMAFFENMDKYFTGKGEQVTLVDYTQALEDLAIVYKGEMSQNAYTKCIPWITKALEMDMEAMFRARLLVMLGQCFQKTDNPEKAKQCFNQAYLVSAEIEDQMQMQQMQEIIKQSLQGL</sequence>
<evidence type="ECO:0000313" key="5">
    <source>
        <dbReference type="Proteomes" id="UP000646484"/>
    </source>
</evidence>
<accession>A0ABR7CWV7</accession>
<evidence type="ECO:0000256" key="1">
    <source>
        <dbReference type="ARBA" id="ARBA00023284"/>
    </source>
</evidence>
<feature type="chain" id="PRO_5046186456" evidence="2">
    <location>
        <begin position="22"/>
        <end position="426"/>
    </location>
</feature>
<feature type="signal peptide" evidence="2">
    <location>
        <begin position="1"/>
        <end position="21"/>
    </location>
</feature>
<dbReference type="Gene3D" id="1.25.40.10">
    <property type="entry name" value="Tetratricopeptide repeat domain"/>
    <property type="match status" value="1"/>
</dbReference>
<dbReference type="EMBL" id="JACOOH010000001">
    <property type="protein sequence ID" value="MBC5620154.1"/>
    <property type="molecule type" value="Genomic_DNA"/>
</dbReference>
<dbReference type="PANTHER" id="PTHR32234">
    <property type="entry name" value="THIOL:DISULFIDE INTERCHANGE PROTEIN DSBD"/>
    <property type="match status" value="1"/>
</dbReference>
<dbReference type="InterPro" id="IPR036249">
    <property type="entry name" value="Thioredoxin-like_sf"/>
</dbReference>
<organism evidence="4 5">
    <name type="scientific">Butyricimonas hominis</name>
    <dbReference type="NCBI Taxonomy" id="2763032"/>
    <lineage>
        <taxon>Bacteria</taxon>
        <taxon>Pseudomonadati</taxon>
        <taxon>Bacteroidota</taxon>
        <taxon>Bacteroidia</taxon>
        <taxon>Bacteroidales</taxon>
        <taxon>Odoribacteraceae</taxon>
        <taxon>Butyricimonas</taxon>
    </lineage>
</organism>
<dbReference type="PROSITE" id="PS51352">
    <property type="entry name" value="THIOREDOXIN_2"/>
    <property type="match status" value="1"/>
</dbReference>
<proteinExistence type="predicted"/>
<evidence type="ECO:0000313" key="4">
    <source>
        <dbReference type="EMBL" id="MBC5620154.1"/>
    </source>
</evidence>
<dbReference type="Proteomes" id="UP000646484">
    <property type="component" value="Unassembled WGS sequence"/>
</dbReference>